<dbReference type="EMBL" id="WIXJ01000002">
    <property type="protein sequence ID" value="MQY51220.1"/>
    <property type="molecule type" value="Genomic_DNA"/>
</dbReference>
<feature type="region of interest" description="Disordered" evidence="1">
    <location>
        <begin position="160"/>
        <end position="181"/>
    </location>
</feature>
<comment type="caution">
    <text evidence="2">The sequence shown here is derived from an EMBL/GenBank/DDBJ whole genome shotgun (WGS) entry which is preliminary data.</text>
</comment>
<dbReference type="Proteomes" id="UP000480275">
    <property type="component" value="Unassembled WGS sequence"/>
</dbReference>
<accession>A0A6L5JXA5</accession>
<evidence type="ECO:0000256" key="1">
    <source>
        <dbReference type="SAM" id="MobiDB-lite"/>
    </source>
</evidence>
<protein>
    <submittedName>
        <fullName evidence="2">DUF934 domain-containing protein</fullName>
    </submittedName>
</protein>
<dbReference type="AlphaFoldDB" id="A0A6L5JXA5"/>
<feature type="compositionally biased region" description="Polar residues" evidence="1">
    <location>
        <begin position="171"/>
        <end position="181"/>
    </location>
</feature>
<dbReference type="OrthoDB" id="9800421at2"/>
<proteinExistence type="predicted"/>
<name>A0A6L5JXA5_RHOTE</name>
<evidence type="ECO:0000313" key="3">
    <source>
        <dbReference type="Proteomes" id="UP000480275"/>
    </source>
</evidence>
<dbReference type="InterPro" id="IPR008318">
    <property type="entry name" value="UCP030820"/>
</dbReference>
<dbReference type="Pfam" id="PF06073">
    <property type="entry name" value="DUF934"/>
    <property type="match status" value="1"/>
</dbReference>
<evidence type="ECO:0000313" key="2">
    <source>
        <dbReference type="EMBL" id="MQY51220.1"/>
    </source>
</evidence>
<gene>
    <name evidence="2" type="ORF">GHK24_05455</name>
</gene>
<organism evidence="2 3">
    <name type="scientific">Rhodocyclus tenuis</name>
    <name type="common">Rhodospirillum tenue</name>
    <dbReference type="NCBI Taxonomy" id="1066"/>
    <lineage>
        <taxon>Bacteria</taxon>
        <taxon>Pseudomonadati</taxon>
        <taxon>Pseudomonadota</taxon>
        <taxon>Betaproteobacteria</taxon>
        <taxon>Rhodocyclales</taxon>
        <taxon>Rhodocyclaceae</taxon>
        <taxon>Rhodocyclus</taxon>
    </lineage>
</organism>
<sequence length="181" mass="19757">MTRIIRNARIEEDHWTRIDAATEAMPDTPSLPSGPILVPLALWQAQRAALIARGTPVGVWLDAGEDAAALANDLSQLDLIAVNFPKFTDGRGYSSARTLRERYGYRGELRAIGDVLLDQLFFMHRCGFDAFAVRADTDIERALAGLHSFSDSYQGAVDTPLPHFRRGDVDNSATPTTGATA</sequence>
<reference evidence="2 3" key="1">
    <citation type="submission" date="2019-10" db="EMBL/GenBank/DDBJ databases">
        <title>Whole-genome sequence of the purple nonsulfur photosynthetic bacterium Rhodocyclus tenuis.</title>
        <authorList>
            <person name="Kyndt J.A."/>
            <person name="Meyer T.E."/>
        </authorList>
    </citation>
    <scope>NUCLEOTIDE SEQUENCE [LARGE SCALE GENOMIC DNA]</scope>
    <source>
        <strain evidence="2 3">DSM 110</strain>
    </source>
</reference>
<dbReference type="PIRSF" id="PIRSF030820">
    <property type="entry name" value="UCP030820"/>
    <property type="match status" value="1"/>
</dbReference>